<sequence>MIGQKLKTAPPTGGHVFQRIGNTFELNQDIIKTNILTNFELSRDLIGTKLLTKFNEDGTRNVASRVLRVNVNGRTDGHTTDKDRLIHPTRVLGGEKTRERNVQGGEKTRGRKTVHHIHGLNVKDADDDADDSGDDVVHVVVDDNDDDDDDDDDDEDDDDDDDEDEEEEEEEEEED</sequence>
<comment type="caution">
    <text evidence="2">The sequence shown here is derived from an EMBL/GenBank/DDBJ whole genome shotgun (WGS) entry which is preliminary data.</text>
</comment>
<feature type="compositionally biased region" description="Basic residues" evidence="1">
    <location>
        <begin position="109"/>
        <end position="118"/>
    </location>
</feature>
<dbReference type="AlphaFoldDB" id="A0A9D4N3B3"/>
<proteinExistence type="predicted"/>
<evidence type="ECO:0000313" key="2">
    <source>
        <dbReference type="EMBL" id="KAH3887035.1"/>
    </source>
</evidence>
<reference evidence="2" key="2">
    <citation type="submission" date="2020-11" db="EMBL/GenBank/DDBJ databases">
        <authorList>
            <person name="McCartney M.A."/>
            <person name="Auch B."/>
            <person name="Kono T."/>
            <person name="Mallez S."/>
            <person name="Becker A."/>
            <person name="Gohl D.M."/>
            <person name="Silverstein K.A.T."/>
            <person name="Koren S."/>
            <person name="Bechman K.B."/>
            <person name="Herman A."/>
            <person name="Abrahante J.E."/>
            <person name="Garbe J."/>
        </authorList>
    </citation>
    <scope>NUCLEOTIDE SEQUENCE</scope>
    <source>
        <strain evidence="2">Duluth1</strain>
        <tissue evidence="2">Whole animal</tissue>
    </source>
</reference>
<protein>
    <submittedName>
        <fullName evidence="2">Uncharacterized protein</fullName>
    </submittedName>
</protein>
<feature type="compositionally biased region" description="Acidic residues" evidence="1">
    <location>
        <begin position="142"/>
        <end position="175"/>
    </location>
</feature>
<gene>
    <name evidence="2" type="ORF">DPMN_011047</name>
</gene>
<evidence type="ECO:0000256" key="1">
    <source>
        <dbReference type="SAM" id="MobiDB-lite"/>
    </source>
</evidence>
<feature type="compositionally biased region" description="Acidic residues" evidence="1">
    <location>
        <begin position="125"/>
        <end position="134"/>
    </location>
</feature>
<dbReference type="Proteomes" id="UP000828390">
    <property type="component" value="Unassembled WGS sequence"/>
</dbReference>
<dbReference type="EMBL" id="JAIWYP010000001">
    <property type="protein sequence ID" value="KAH3887035.1"/>
    <property type="molecule type" value="Genomic_DNA"/>
</dbReference>
<keyword evidence="3" id="KW-1185">Reference proteome</keyword>
<evidence type="ECO:0000313" key="3">
    <source>
        <dbReference type="Proteomes" id="UP000828390"/>
    </source>
</evidence>
<feature type="region of interest" description="Disordered" evidence="1">
    <location>
        <begin position="96"/>
        <end position="175"/>
    </location>
</feature>
<organism evidence="2 3">
    <name type="scientific">Dreissena polymorpha</name>
    <name type="common">Zebra mussel</name>
    <name type="synonym">Mytilus polymorpha</name>
    <dbReference type="NCBI Taxonomy" id="45954"/>
    <lineage>
        <taxon>Eukaryota</taxon>
        <taxon>Metazoa</taxon>
        <taxon>Spiralia</taxon>
        <taxon>Lophotrochozoa</taxon>
        <taxon>Mollusca</taxon>
        <taxon>Bivalvia</taxon>
        <taxon>Autobranchia</taxon>
        <taxon>Heteroconchia</taxon>
        <taxon>Euheterodonta</taxon>
        <taxon>Imparidentia</taxon>
        <taxon>Neoheterodontei</taxon>
        <taxon>Myida</taxon>
        <taxon>Dreissenoidea</taxon>
        <taxon>Dreissenidae</taxon>
        <taxon>Dreissena</taxon>
    </lineage>
</organism>
<accession>A0A9D4N3B3</accession>
<reference evidence="2" key="1">
    <citation type="journal article" date="2019" name="bioRxiv">
        <title>The Genome of the Zebra Mussel, Dreissena polymorpha: A Resource for Invasive Species Research.</title>
        <authorList>
            <person name="McCartney M.A."/>
            <person name="Auch B."/>
            <person name="Kono T."/>
            <person name="Mallez S."/>
            <person name="Zhang Y."/>
            <person name="Obille A."/>
            <person name="Becker A."/>
            <person name="Abrahante J.E."/>
            <person name="Garbe J."/>
            <person name="Badalamenti J.P."/>
            <person name="Herman A."/>
            <person name="Mangelson H."/>
            <person name="Liachko I."/>
            <person name="Sullivan S."/>
            <person name="Sone E.D."/>
            <person name="Koren S."/>
            <person name="Silverstein K.A.T."/>
            <person name="Beckman K.B."/>
            <person name="Gohl D.M."/>
        </authorList>
    </citation>
    <scope>NUCLEOTIDE SEQUENCE</scope>
    <source>
        <strain evidence="2">Duluth1</strain>
        <tissue evidence="2">Whole animal</tissue>
    </source>
</reference>
<name>A0A9D4N3B3_DREPO</name>